<reference evidence="3 4" key="1">
    <citation type="journal article" date="2023" name="Int. J. Syst. Evol. Microbiol.">
        <title>Arthrobacter mangrovi sp. nov., an actinobacterium isolated from the rhizosphere of a mangrove.</title>
        <authorList>
            <person name="Hamada M."/>
            <person name="Saitou S."/>
            <person name="Enomoto N."/>
            <person name="Nanri K."/>
            <person name="Hidaka K."/>
            <person name="Miura T."/>
            <person name="Tamura T."/>
        </authorList>
    </citation>
    <scope>NUCLEOTIDE SEQUENCE [LARGE SCALE GENOMIC DNA]</scope>
    <source>
        <strain evidence="3 4">NBRC 112813</strain>
    </source>
</reference>
<name>A0ABQ5MZJ9_9MICC</name>
<keyword evidence="4" id="KW-1185">Reference proteome</keyword>
<dbReference type="InterPro" id="IPR013099">
    <property type="entry name" value="K_chnl_dom"/>
</dbReference>
<protein>
    <recommendedName>
        <fullName evidence="2">Potassium channel domain-containing protein</fullName>
    </recommendedName>
</protein>
<keyword evidence="1" id="KW-0472">Membrane</keyword>
<evidence type="ECO:0000256" key="1">
    <source>
        <dbReference type="SAM" id="Phobius"/>
    </source>
</evidence>
<dbReference type="Proteomes" id="UP001209654">
    <property type="component" value="Unassembled WGS sequence"/>
</dbReference>
<dbReference type="Gene3D" id="1.10.287.70">
    <property type="match status" value="1"/>
</dbReference>
<dbReference type="Pfam" id="PF07885">
    <property type="entry name" value="Ion_trans_2"/>
    <property type="match status" value="1"/>
</dbReference>
<feature type="transmembrane region" description="Helical" evidence="1">
    <location>
        <begin position="62"/>
        <end position="83"/>
    </location>
</feature>
<keyword evidence="1" id="KW-0812">Transmembrane</keyword>
<keyword evidence="1" id="KW-1133">Transmembrane helix</keyword>
<accession>A0ABQ5MZJ9</accession>
<feature type="transmembrane region" description="Helical" evidence="1">
    <location>
        <begin position="123"/>
        <end position="147"/>
    </location>
</feature>
<gene>
    <name evidence="3" type="ORF">AHIS1636_38500</name>
</gene>
<sequence>MAVLVIVLAAYFILPIGDFRRGGDLGPWLQLGVVVVVFGAAMAFAVLRILSAGTPRLRAAEFVIELVVLFICLFALLYLSLAATDPAAFTEPLGRLDALYFTASTFATVGFGDITPVNETARAFVTVQMLLDLGVLALIAKTTFFAAGRPRRQAPRRLPPRRPGPDSP</sequence>
<comment type="caution">
    <text evidence="3">The sequence shown here is derived from an EMBL/GenBank/DDBJ whole genome shotgun (WGS) entry which is preliminary data.</text>
</comment>
<dbReference type="EMBL" id="BRVS01000032">
    <property type="protein sequence ID" value="GLB69406.1"/>
    <property type="molecule type" value="Genomic_DNA"/>
</dbReference>
<evidence type="ECO:0000313" key="3">
    <source>
        <dbReference type="EMBL" id="GLB69406.1"/>
    </source>
</evidence>
<evidence type="ECO:0000313" key="4">
    <source>
        <dbReference type="Proteomes" id="UP001209654"/>
    </source>
</evidence>
<feature type="domain" description="Potassium channel" evidence="2">
    <location>
        <begin position="67"/>
        <end position="142"/>
    </location>
</feature>
<proteinExistence type="predicted"/>
<organism evidence="3 4">
    <name type="scientific">Arthrobacter mangrovi</name>
    <dbReference type="NCBI Taxonomy" id="2966350"/>
    <lineage>
        <taxon>Bacteria</taxon>
        <taxon>Bacillati</taxon>
        <taxon>Actinomycetota</taxon>
        <taxon>Actinomycetes</taxon>
        <taxon>Micrococcales</taxon>
        <taxon>Micrococcaceae</taxon>
        <taxon>Arthrobacter</taxon>
    </lineage>
</organism>
<feature type="transmembrane region" description="Helical" evidence="1">
    <location>
        <begin position="29"/>
        <end position="50"/>
    </location>
</feature>
<evidence type="ECO:0000259" key="2">
    <source>
        <dbReference type="Pfam" id="PF07885"/>
    </source>
</evidence>
<dbReference type="SUPFAM" id="SSF81324">
    <property type="entry name" value="Voltage-gated potassium channels"/>
    <property type="match status" value="1"/>
</dbReference>